<dbReference type="Gene3D" id="3.30.70.1440">
    <property type="entry name" value="Multidrug efflux transporter AcrB pore domain"/>
    <property type="match status" value="1"/>
</dbReference>
<feature type="transmembrane region" description="Helical" evidence="1">
    <location>
        <begin position="980"/>
        <end position="1001"/>
    </location>
</feature>
<dbReference type="OrthoDB" id="9798415at2"/>
<evidence type="ECO:0000313" key="2">
    <source>
        <dbReference type="EMBL" id="BAQ16251.1"/>
    </source>
</evidence>
<feature type="transmembrane region" description="Helical" evidence="1">
    <location>
        <begin position="337"/>
        <end position="356"/>
    </location>
</feature>
<sequence>MLERIVQRGTLVTVMTLIVCVLGIVAAFRIPVQMIPDLEVRTVTVQTRWPGATPQDIEKEIVIEQEEYLRSIPSLERIISRSSSGEARIELEFPYNIDLNETLIRINNALSQVPSYPEDVDQPRVRASSFSANSFMYFRISPLPGNPRHLDLAMMRDFIDDHVRARLESVKDVSDVGLWGGAEKQIQILFDPAALAERKISLTDVRRAVAERNRDTSGGEIDSGKRRYLLRTIGRFDDPEDLKELIIARRGDNIIRLDDVAEVKLGHFEIYTRAYVNERPGIFLSIRREAGSNVIAIKEAVMKEVEEINRDVLIPAGMELKLTADDVTYVQSSIRNVWTNLSIGAVLATLVMFLFLRSAKATVIGVLGIPICTIAAFIGLLLAGRTINVISLAGVAFAIGMTLDNTIVVLESIDLERRRGLGRLKGAIQGVRKVWPAILASTLTTILVFVPIVFIREEAGQLYSDIAIAISASILASMVVAITVVPTAAAHFDLTPKDNKAVDAADGAIVKGVGWLMATAVRRALCILGVAGASAAIILLLTPPAEYLPEGEEPKMFARLNAPPGYNLETMEEIGKDLQDWLLPYVEDDPARFHRGDTEVPAVKYFFLVVEADGIRIIAETVDPSDITKLMAAVGEKYRTYPGMNSFVSRGSIITSNDGGTRSVSLDIAGPSLEEVYAVAATAYERADEIFDNPRIQADPSTLTLSQPLIEVRPKWERAAELGMTAADVGFTVAALTDGAYVGEFFRGDEKIDIYFYSKDALRTSLDKLPQMPVYTPQGTIVPLSSVAEIRETVDTNTIRRIDGRRTVTLNVIPPDDIALETGVGIVQEQLIDHLKSAGEVPFEVTMTISGASDDLNATREALSGNYLVAVVVIYLLLVAIFTHWGYPLLIMTTIPLGIAGGLVGLALMNWVGSMMPRFGLDPLVQPFDMITMLGFLILMGTVVNNPILIVDRALSNLREKAFDAKEAVMEAVASRLRPIAMSTVTTICGLAPLVFIPGAGTELYRGVGAIVLFGILGTAMVTLTFLPALSIAVFRLAGYGKTAGAQSSSATPSPAPGE</sequence>
<dbReference type="PANTHER" id="PTHR32063:SF0">
    <property type="entry name" value="SWARMING MOTILITY PROTEIN SWRC"/>
    <property type="match status" value="1"/>
</dbReference>
<keyword evidence="1" id="KW-0812">Transmembrane</keyword>
<feature type="transmembrane region" description="Helical" evidence="1">
    <location>
        <begin position="434"/>
        <end position="454"/>
    </location>
</feature>
<feature type="transmembrane region" description="Helical" evidence="1">
    <location>
        <begin position="1007"/>
        <end position="1035"/>
    </location>
</feature>
<dbReference type="Pfam" id="PF00873">
    <property type="entry name" value="ACR_tran"/>
    <property type="match status" value="1"/>
</dbReference>
<feature type="transmembrane region" description="Helical" evidence="1">
    <location>
        <begin position="863"/>
        <end position="882"/>
    </location>
</feature>
<proteinExistence type="predicted"/>
<feature type="transmembrane region" description="Helical" evidence="1">
    <location>
        <begin position="389"/>
        <end position="413"/>
    </location>
</feature>
<dbReference type="InterPro" id="IPR001036">
    <property type="entry name" value="Acrflvin-R"/>
</dbReference>
<dbReference type="STRING" id="1384459.GL4_0789"/>
<protein>
    <submittedName>
        <fullName evidence="2">Acriflavin resistance protein</fullName>
    </submittedName>
</protein>
<dbReference type="Gene3D" id="3.30.70.1320">
    <property type="entry name" value="Multidrug efflux transporter AcrB pore domain like"/>
    <property type="match status" value="1"/>
</dbReference>
<dbReference type="EMBL" id="AP014648">
    <property type="protein sequence ID" value="BAQ16251.1"/>
    <property type="molecule type" value="Genomic_DNA"/>
</dbReference>
<gene>
    <name evidence="2" type="ORF">GL4_0789</name>
</gene>
<dbReference type="GO" id="GO:0005886">
    <property type="term" value="C:plasma membrane"/>
    <property type="evidence" value="ECO:0007669"/>
    <property type="project" value="TreeGrafter"/>
</dbReference>
<dbReference type="GO" id="GO:0042910">
    <property type="term" value="F:xenobiotic transmembrane transporter activity"/>
    <property type="evidence" value="ECO:0007669"/>
    <property type="project" value="TreeGrafter"/>
</dbReference>
<accession>A0A0A8K0B4</accession>
<dbReference type="PRINTS" id="PR00702">
    <property type="entry name" value="ACRIFLAVINRP"/>
</dbReference>
<dbReference type="HOGENOM" id="CLU_002755_1_2_5"/>
<name>A0A0A8K0B4_9HYPH</name>
<keyword evidence="1" id="KW-1133">Transmembrane helix</keyword>
<keyword evidence="3" id="KW-1185">Reference proteome</keyword>
<organism evidence="2 3">
    <name type="scientific">Methyloceanibacter caenitepidi</name>
    <dbReference type="NCBI Taxonomy" id="1384459"/>
    <lineage>
        <taxon>Bacteria</taxon>
        <taxon>Pseudomonadati</taxon>
        <taxon>Pseudomonadota</taxon>
        <taxon>Alphaproteobacteria</taxon>
        <taxon>Hyphomicrobiales</taxon>
        <taxon>Hyphomicrobiaceae</taxon>
        <taxon>Methyloceanibacter</taxon>
    </lineage>
</organism>
<feature type="transmembrane region" description="Helical" evidence="1">
    <location>
        <begin position="466"/>
        <end position="490"/>
    </location>
</feature>
<feature type="transmembrane region" description="Helical" evidence="1">
    <location>
        <begin position="931"/>
        <end position="951"/>
    </location>
</feature>
<feature type="transmembrane region" description="Helical" evidence="1">
    <location>
        <begin position="889"/>
        <end position="911"/>
    </location>
</feature>
<evidence type="ECO:0000313" key="3">
    <source>
        <dbReference type="Proteomes" id="UP000031643"/>
    </source>
</evidence>
<evidence type="ECO:0000256" key="1">
    <source>
        <dbReference type="SAM" id="Phobius"/>
    </source>
</evidence>
<dbReference type="SUPFAM" id="SSF82866">
    <property type="entry name" value="Multidrug efflux transporter AcrB transmembrane domain"/>
    <property type="match status" value="2"/>
</dbReference>
<dbReference type="SUPFAM" id="SSF82693">
    <property type="entry name" value="Multidrug efflux transporter AcrB pore domain, PN1, PN2, PC1 and PC2 subdomains"/>
    <property type="match status" value="2"/>
</dbReference>
<dbReference type="PANTHER" id="PTHR32063">
    <property type="match status" value="1"/>
</dbReference>
<dbReference type="Gene3D" id="3.30.2090.10">
    <property type="entry name" value="Multidrug efflux transporter AcrB TolC docking domain, DN and DC subdomains"/>
    <property type="match status" value="2"/>
</dbReference>
<dbReference type="RefSeq" id="WP_045364747.1">
    <property type="nucleotide sequence ID" value="NZ_AP014648.1"/>
</dbReference>
<dbReference type="SUPFAM" id="SSF82714">
    <property type="entry name" value="Multidrug efflux transporter AcrB TolC docking domain, DN and DC subdomains"/>
    <property type="match status" value="2"/>
</dbReference>
<dbReference type="Proteomes" id="UP000031643">
    <property type="component" value="Chromosome"/>
</dbReference>
<dbReference type="Gene3D" id="3.30.70.1430">
    <property type="entry name" value="Multidrug efflux transporter AcrB pore domain"/>
    <property type="match status" value="2"/>
</dbReference>
<dbReference type="AlphaFoldDB" id="A0A0A8K0B4"/>
<reference evidence="2 3" key="1">
    <citation type="submission" date="2014-09" db="EMBL/GenBank/DDBJ databases">
        <title>Genome sequencing of Methyloceanibacter caenitepidi Gela4.</title>
        <authorList>
            <person name="Takeuchi M."/>
            <person name="Susumu S."/>
            <person name="Kamagata Y."/>
            <person name="Oshima K."/>
            <person name="Hattori M."/>
            <person name="Iwasaki W."/>
        </authorList>
    </citation>
    <scope>NUCLEOTIDE SEQUENCE [LARGE SCALE GENOMIC DNA]</scope>
    <source>
        <strain evidence="2 3">Gela4</strain>
    </source>
</reference>
<keyword evidence="1" id="KW-0472">Membrane</keyword>
<feature type="transmembrane region" description="Helical" evidence="1">
    <location>
        <begin position="363"/>
        <end position="383"/>
    </location>
</feature>
<feature type="transmembrane region" description="Helical" evidence="1">
    <location>
        <begin position="524"/>
        <end position="542"/>
    </location>
</feature>
<dbReference type="InterPro" id="IPR027463">
    <property type="entry name" value="AcrB_DN_DC_subdom"/>
</dbReference>
<dbReference type="KEGG" id="mcg:GL4_0789"/>
<dbReference type="Gene3D" id="1.20.1640.10">
    <property type="entry name" value="Multidrug efflux transporter AcrB transmembrane domain"/>
    <property type="match status" value="2"/>
</dbReference>